<evidence type="ECO:0000313" key="3">
    <source>
        <dbReference type="Proteomes" id="UP001324634"/>
    </source>
</evidence>
<protein>
    <submittedName>
        <fullName evidence="2">(Na+)-NQR maturation NqrM</fullName>
    </submittedName>
</protein>
<keyword evidence="1" id="KW-0812">Transmembrane</keyword>
<accession>A0AAX4HS16</accession>
<reference evidence="2 3" key="1">
    <citation type="submission" date="2023-11" db="EMBL/GenBank/DDBJ databases">
        <title>Peredibacter starrii A3.12.</title>
        <authorList>
            <person name="Mitchell R.J."/>
        </authorList>
    </citation>
    <scope>NUCLEOTIDE SEQUENCE [LARGE SCALE GENOMIC DNA]</scope>
    <source>
        <strain evidence="2 3">A3.12</strain>
    </source>
</reference>
<dbReference type="PANTHER" id="PTHR40691:SF3">
    <property type="entry name" value="(NA+)-NQR MATURATION NQRM"/>
    <property type="match status" value="1"/>
</dbReference>
<dbReference type="KEGG" id="psti:SOO65_05315"/>
<name>A0AAX4HS16_9BACT</name>
<keyword evidence="3" id="KW-1185">Reference proteome</keyword>
<dbReference type="RefSeq" id="WP_321398080.1">
    <property type="nucleotide sequence ID" value="NZ_CP139487.1"/>
</dbReference>
<keyword evidence="1" id="KW-1133">Transmembrane helix</keyword>
<dbReference type="AlphaFoldDB" id="A0AAX4HS16"/>
<feature type="transmembrane region" description="Helical" evidence="1">
    <location>
        <begin position="6"/>
        <end position="24"/>
    </location>
</feature>
<gene>
    <name evidence="2" type="primary">nqrM</name>
    <name evidence="2" type="ORF">SOO65_05315</name>
</gene>
<dbReference type="Proteomes" id="UP001324634">
    <property type="component" value="Chromosome"/>
</dbReference>
<dbReference type="PANTHER" id="PTHR40691">
    <property type="entry name" value="(NA+)-NQR MATURATION NQRM"/>
    <property type="match status" value="1"/>
</dbReference>
<organism evidence="2 3">
    <name type="scientific">Peredibacter starrii</name>
    <dbReference type="NCBI Taxonomy" id="28202"/>
    <lineage>
        <taxon>Bacteria</taxon>
        <taxon>Pseudomonadati</taxon>
        <taxon>Bdellovibrionota</taxon>
        <taxon>Bacteriovoracia</taxon>
        <taxon>Bacteriovoracales</taxon>
        <taxon>Bacteriovoracaceae</taxon>
        <taxon>Peredibacter</taxon>
    </lineage>
</organism>
<proteinExistence type="predicted"/>
<dbReference type="Pfam" id="PF04400">
    <property type="entry name" value="NqrM"/>
    <property type="match status" value="1"/>
</dbReference>
<sequence>METLIFTLGIFLTAILVMSVGILFKRKPIQGSCGGIANLMGSCDICEKRSDCFDKLKASDCATDCH</sequence>
<evidence type="ECO:0000256" key="1">
    <source>
        <dbReference type="SAM" id="Phobius"/>
    </source>
</evidence>
<keyword evidence="1" id="KW-0472">Membrane</keyword>
<dbReference type="EMBL" id="CP139487">
    <property type="protein sequence ID" value="WPU66160.1"/>
    <property type="molecule type" value="Genomic_DNA"/>
</dbReference>
<dbReference type="InterPro" id="IPR007495">
    <property type="entry name" value="NqrM"/>
</dbReference>
<evidence type="ECO:0000313" key="2">
    <source>
        <dbReference type="EMBL" id="WPU66160.1"/>
    </source>
</evidence>